<organism evidence="2 3">
    <name type="scientific">Mucuna pruriens</name>
    <name type="common">Velvet bean</name>
    <name type="synonym">Dolichos pruriens</name>
    <dbReference type="NCBI Taxonomy" id="157652"/>
    <lineage>
        <taxon>Eukaryota</taxon>
        <taxon>Viridiplantae</taxon>
        <taxon>Streptophyta</taxon>
        <taxon>Embryophyta</taxon>
        <taxon>Tracheophyta</taxon>
        <taxon>Spermatophyta</taxon>
        <taxon>Magnoliopsida</taxon>
        <taxon>eudicotyledons</taxon>
        <taxon>Gunneridae</taxon>
        <taxon>Pentapetalae</taxon>
        <taxon>rosids</taxon>
        <taxon>fabids</taxon>
        <taxon>Fabales</taxon>
        <taxon>Fabaceae</taxon>
        <taxon>Papilionoideae</taxon>
        <taxon>50 kb inversion clade</taxon>
        <taxon>NPAAA clade</taxon>
        <taxon>indigoferoid/millettioid clade</taxon>
        <taxon>Phaseoleae</taxon>
        <taxon>Mucuna</taxon>
    </lineage>
</organism>
<comment type="caution">
    <text evidence="2">The sequence shown here is derived from an EMBL/GenBank/DDBJ whole genome shotgun (WGS) entry which is preliminary data.</text>
</comment>
<feature type="region of interest" description="Disordered" evidence="1">
    <location>
        <begin position="57"/>
        <end position="81"/>
    </location>
</feature>
<evidence type="ECO:0000313" key="2">
    <source>
        <dbReference type="EMBL" id="RDX91701.1"/>
    </source>
</evidence>
<gene>
    <name evidence="2" type="ORF">CR513_26276</name>
</gene>
<dbReference type="AlphaFoldDB" id="A0A371GMA5"/>
<accession>A0A371GMA5</accession>
<feature type="non-terminal residue" evidence="2">
    <location>
        <position position="1"/>
    </location>
</feature>
<evidence type="ECO:0000313" key="3">
    <source>
        <dbReference type="Proteomes" id="UP000257109"/>
    </source>
</evidence>
<feature type="compositionally biased region" description="Polar residues" evidence="1">
    <location>
        <begin position="71"/>
        <end position="81"/>
    </location>
</feature>
<dbReference type="Proteomes" id="UP000257109">
    <property type="component" value="Unassembled WGS sequence"/>
</dbReference>
<name>A0A371GMA5_MUCPR</name>
<protein>
    <submittedName>
        <fullName evidence="2">Uncharacterized protein</fullName>
    </submittedName>
</protein>
<sequence>MSYVGVDDINKFSLYTKEQDNKNTMQNNGIILVVKSMYFYTLKDKNPIMTFIKKSKRSTTQNLKNVHGSDENQNTSLDLTNTPSFSTHMPIMTEMKYVMYMPIVMIT</sequence>
<evidence type="ECO:0000256" key="1">
    <source>
        <dbReference type="SAM" id="MobiDB-lite"/>
    </source>
</evidence>
<reference evidence="2" key="1">
    <citation type="submission" date="2018-05" db="EMBL/GenBank/DDBJ databases">
        <title>Draft genome of Mucuna pruriens seed.</title>
        <authorList>
            <person name="Nnadi N.E."/>
            <person name="Vos R."/>
            <person name="Hasami M.H."/>
            <person name="Devisetty U.K."/>
            <person name="Aguiy J.C."/>
        </authorList>
    </citation>
    <scope>NUCLEOTIDE SEQUENCE [LARGE SCALE GENOMIC DNA]</scope>
    <source>
        <strain evidence="2">JCA_2017</strain>
    </source>
</reference>
<dbReference type="EMBL" id="QJKJ01005052">
    <property type="protein sequence ID" value="RDX91701.1"/>
    <property type="molecule type" value="Genomic_DNA"/>
</dbReference>
<proteinExistence type="predicted"/>
<keyword evidence="3" id="KW-1185">Reference proteome</keyword>